<dbReference type="EMBL" id="JAKOGI010000973">
    <property type="protein sequence ID" value="KAJ8428748.1"/>
    <property type="molecule type" value="Genomic_DNA"/>
</dbReference>
<proteinExistence type="predicted"/>
<feature type="compositionally biased region" description="Basic and acidic residues" evidence="1">
    <location>
        <begin position="135"/>
        <end position="150"/>
    </location>
</feature>
<feature type="region of interest" description="Disordered" evidence="1">
    <location>
        <begin position="132"/>
        <end position="198"/>
    </location>
</feature>
<feature type="region of interest" description="Disordered" evidence="1">
    <location>
        <begin position="1"/>
        <end position="35"/>
    </location>
</feature>
<dbReference type="PANTHER" id="PTHR37259">
    <property type="entry name" value="OS07G0474300 PROTEIN"/>
    <property type="match status" value="1"/>
</dbReference>
<feature type="compositionally biased region" description="Polar residues" evidence="1">
    <location>
        <begin position="25"/>
        <end position="35"/>
    </location>
</feature>
<protein>
    <submittedName>
        <fullName evidence="2">Uncharacterized protein</fullName>
    </submittedName>
</protein>
<dbReference type="AlphaFoldDB" id="A0A9Q1JPR5"/>
<accession>A0A9Q1JPR5</accession>
<gene>
    <name evidence="2" type="ORF">Cgig2_022658</name>
</gene>
<sequence length="198" mass="21970">MKSDRKPPLAKSPMRLRTRRALRPTNANTPLLTPMGSLTKTQLKESEIRHNTISCELKALAKMVQDELGAMGAQAPGVGINSYTNNNVVGSLSLFERGRFYDEYSARRNERLMKKQSGAEKDEPKTAYNLGVKVESAKKKDSKKKAESLKKSVAAACSGDRSEHPRYALRSTTKKPPLPVPVNAEEKTTTRKTAARRK</sequence>
<keyword evidence="3" id="KW-1185">Reference proteome</keyword>
<evidence type="ECO:0000256" key="1">
    <source>
        <dbReference type="SAM" id="MobiDB-lite"/>
    </source>
</evidence>
<name>A0A9Q1JPR5_9CARY</name>
<dbReference type="PANTHER" id="PTHR37259:SF2">
    <property type="entry name" value="OS07G0474300 PROTEIN"/>
    <property type="match status" value="1"/>
</dbReference>
<comment type="caution">
    <text evidence="2">The sequence shown here is derived from an EMBL/GenBank/DDBJ whole genome shotgun (WGS) entry which is preliminary data.</text>
</comment>
<evidence type="ECO:0000313" key="2">
    <source>
        <dbReference type="EMBL" id="KAJ8428748.1"/>
    </source>
</evidence>
<evidence type="ECO:0000313" key="3">
    <source>
        <dbReference type="Proteomes" id="UP001153076"/>
    </source>
</evidence>
<dbReference type="OrthoDB" id="784446at2759"/>
<reference evidence="2" key="1">
    <citation type="submission" date="2022-04" db="EMBL/GenBank/DDBJ databases">
        <title>Carnegiea gigantea Genome sequencing and assembly v2.</title>
        <authorList>
            <person name="Copetti D."/>
            <person name="Sanderson M.J."/>
            <person name="Burquez A."/>
            <person name="Wojciechowski M.F."/>
        </authorList>
    </citation>
    <scope>NUCLEOTIDE SEQUENCE</scope>
    <source>
        <strain evidence="2">SGP5-SGP5p</strain>
        <tissue evidence="2">Aerial part</tissue>
    </source>
</reference>
<organism evidence="2 3">
    <name type="scientific">Carnegiea gigantea</name>
    <dbReference type="NCBI Taxonomy" id="171969"/>
    <lineage>
        <taxon>Eukaryota</taxon>
        <taxon>Viridiplantae</taxon>
        <taxon>Streptophyta</taxon>
        <taxon>Embryophyta</taxon>
        <taxon>Tracheophyta</taxon>
        <taxon>Spermatophyta</taxon>
        <taxon>Magnoliopsida</taxon>
        <taxon>eudicotyledons</taxon>
        <taxon>Gunneridae</taxon>
        <taxon>Pentapetalae</taxon>
        <taxon>Caryophyllales</taxon>
        <taxon>Cactineae</taxon>
        <taxon>Cactaceae</taxon>
        <taxon>Cactoideae</taxon>
        <taxon>Echinocereeae</taxon>
        <taxon>Carnegiea</taxon>
    </lineage>
</organism>
<dbReference type="Proteomes" id="UP001153076">
    <property type="component" value="Unassembled WGS sequence"/>
</dbReference>